<dbReference type="EMBL" id="DNAN01000291">
    <property type="protein sequence ID" value="HAW75738.1"/>
    <property type="molecule type" value="Genomic_DNA"/>
</dbReference>
<dbReference type="Proteomes" id="UP000263517">
    <property type="component" value="Unassembled WGS sequence"/>
</dbReference>
<sequence length="121" mass="13863">MTFPWYSGDFSFSGTQWEYKKYGVLLNQQAASRRTNRIFYFCKAEKQRQDSFSTSKTFTSRSLALNWARGLITQLVADETSLVASYKEVSFGALIVEYENFNGSLSELTLIDDCKGLHEPK</sequence>
<evidence type="ECO:0000313" key="2">
    <source>
        <dbReference type="Proteomes" id="UP000263517"/>
    </source>
</evidence>
<name>A0A349TPG7_9ALTE</name>
<dbReference type="RefSeq" id="WP_273000986.1">
    <property type="nucleotide sequence ID" value="NZ_CALBIY010000091.1"/>
</dbReference>
<reference evidence="1 2" key="1">
    <citation type="journal article" date="2018" name="Nat. Biotechnol.">
        <title>A standardized bacterial taxonomy based on genome phylogeny substantially revises the tree of life.</title>
        <authorList>
            <person name="Parks D.H."/>
            <person name="Chuvochina M."/>
            <person name="Waite D.W."/>
            <person name="Rinke C."/>
            <person name="Skarshewski A."/>
            <person name="Chaumeil P.A."/>
            <person name="Hugenholtz P."/>
        </authorList>
    </citation>
    <scope>NUCLEOTIDE SEQUENCE [LARGE SCALE GENOMIC DNA]</scope>
    <source>
        <strain evidence="1">UBA11978</strain>
    </source>
</reference>
<proteinExistence type="predicted"/>
<organism evidence="1 2">
    <name type="scientific">Alteromonas australica</name>
    <dbReference type="NCBI Taxonomy" id="589873"/>
    <lineage>
        <taxon>Bacteria</taxon>
        <taxon>Pseudomonadati</taxon>
        <taxon>Pseudomonadota</taxon>
        <taxon>Gammaproteobacteria</taxon>
        <taxon>Alteromonadales</taxon>
        <taxon>Alteromonadaceae</taxon>
        <taxon>Alteromonas/Salinimonas group</taxon>
        <taxon>Alteromonas</taxon>
    </lineage>
</organism>
<gene>
    <name evidence="1" type="ORF">DCW74_08390</name>
</gene>
<dbReference type="AlphaFoldDB" id="A0A349TPG7"/>
<accession>A0A349TPG7</accession>
<evidence type="ECO:0000313" key="1">
    <source>
        <dbReference type="EMBL" id="HAW75738.1"/>
    </source>
</evidence>
<comment type="caution">
    <text evidence="1">The sequence shown here is derived from an EMBL/GenBank/DDBJ whole genome shotgun (WGS) entry which is preliminary data.</text>
</comment>
<protein>
    <submittedName>
        <fullName evidence="1">Uncharacterized protein</fullName>
    </submittedName>
</protein>